<keyword evidence="1" id="KW-0472">Membrane</keyword>
<dbReference type="PANTHER" id="PTHR35867">
    <property type="entry name" value="PROTEIN RSEC"/>
    <property type="match status" value="1"/>
</dbReference>
<proteinExistence type="predicted"/>
<dbReference type="InterPro" id="IPR007359">
    <property type="entry name" value="SigmaE_reg_RseC_MucC"/>
</dbReference>
<dbReference type="EMBL" id="FLUO01000001">
    <property type="protein sequence ID" value="SBW06761.1"/>
    <property type="molecule type" value="Genomic_DNA"/>
</dbReference>
<name>A0A212K4X8_9PROT</name>
<organism evidence="2">
    <name type="scientific">uncultured Alphaproteobacteria bacterium</name>
    <dbReference type="NCBI Taxonomy" id="91750"/>
    <lineage>
        <taxon>Bacteria</taxon>
        <taxon>Pseudomonadati</taxon>
        <taxon>Pseudomonadota</taxon>
        <taxon>Alphaproteobacteria</taxon>
        <taxon>environmental samples</taxon>
    </lineage>
</organism>
<dbReference type="InterPro" id="IPR026268">
    <property type="entry name" value="RseC"/>
</dbReference>
<dbReference type="PIRSF" id="PIRSF004923">
    <property type="entry name" value="RseC"/>
    <property type="match status" value="1"/>
</dbReference>
<reference evidence="2" key="1">
    <citation type="submission" date="2016-04" db="EMBL/GenBank/DDBJ databases">
        <authorList>
            <person name="Evans L.H."/>
            <person name="Alamgir A."/>
            <person name="Owens N."/>
            <person name="Weber N.D."/>
            <person name="Virtaneva K."/>
            <person name="Barbian K."/>
            <person name="Babar A."/>
            <person name="Rosenke K."/>
        </authorList>
    </citation>
    <scope>NUCLEOTIDE SEQUENCE</scope>
    <source>
        <strain evidence="2">86</strain>
    </source>
</reference>
<feature type="transmembrane region" description="Helical" evidence="1">
    <location>
        <begin position="92"/>
        <end position="125"/>
    </location>
</feature>
<accession>A0A212K4X8</accession>
<keyword evidence="1" id="KW-1133">Transmembrane helix</keyword>
<evidence type="ECO:0000256" key="1">
    <source>
        <dbReference type="SAM" id="Phobius"/>
    </source>
</evidence>
<dbReference type="AlphaFoldDB" id="A0A212K4X8"/>
<sequence length="152" mass="14980">MSDGVVERLVRVDAVDNGDAWVVVARGGGCGGCSEKGGCGHAALTGELPPVRLKVPNRLGVRAGDWVVLGLSSGALLGSLTLAYGLPLGGFLLGALAGAAFGAGAAIAAAVAGLALAFAAGRFLFASRRIEAARPAMLRLAAAPVRDGCTKA</sequence>
<protein>
    <submittedName>
        <fullName evidence="2">Positive regulator of sigma E activity</fullName>
    </submittedName>
</protein>
<gene>
    <name evidence="2" type="ORF">KL86APRO_12150</name>
</gene>
<feature type="transmembrane region" description="Helical" evidence="1">
    <location>
        <begin position="66"/>
        <end position="86"/>
    </location>
</feature>
<keyword evidence="1" id="KW-0812">Transmembrane</keyword>
<dbReference type="Pfam" id="PF04246">
    <property type="entry name" value="RseC_MucC"/>
    <property type="match status" value="1"/>
</dbReference>
<evidence type="ECO:0000313" key="2">
    <source>
        <dbReference type="EMBL" id="SBW06761.1"/>
    </source>
</evidence>
<dbReference type="PANTHER" id="PTHR35867:SF1">
    <property type="entry name" value="PROTEIN RSEC"/>
    <property type="match status" value="1"/>
</dbReference>